<dbReference type="EMBL" id="KI632106">
    <property type="protein sequence ID" value="EYU24855.1"/>
    <property type="molecule type" value="Genomic_DNA"/>
</dbReference>
<dbReference type="AlphaFoldDB" id="A0A022QE94"/>
<dbReference type="Gene3D" id="3.30.559.10">
    <property type="entry name" value="Chloramphenicol acetyltransferase-like domain"/>
    <property type="match status" value="2"/>
</dbReference>
<gene>
    <name evidence="3" type="ORF">MIMGU_mgv1a005957mg</name>
</gene>
<dbReference type="STRING" id="4155.A0A022QE94"/>
<evidence type="ECO:0000256" key="2">
    <source>
        <dbReference type="ARBA" id="ARBA00023315"/>
    </source>
</evidence>
<keyword evidence="4" id="KW-1185">Reference proteome</keyword>
<protein>
    <submittedName>
        <fullName evidence="3">Uncharacterized protein</fullName>
    </submittedName>
</protein>
<keyword evidence="1" id="KW-0808">Transferase</keyword>
<reference evidence="3 4" key="1">
    <citation type="journal article" date="2013" name="Proc. Natl. Acad. Sci. U.S.A.">
        <title>Fine-scale variation in meiotic recombination in Mimulus inferred from population shotgun sequencing.</title>
        <authorList>
            <person name="Hellsten U."/>
            <person name="Wright K.M."/>
            <person name="Jenkins J."/>
            <person name="Shu S."/>
            <person name="Yuan Y."/>
            <person name="Wessler S.R."/>
            <person name="Schmutz J."/>
            <person name="Willis J.H."/>
            <person name="Rokhsar D.S."/>
        </authorList>
    </citation>
    <scope>NUCLEOTIDE SEQUENCE [LARGE SCALE GENOMIC DNA]</scope>
    <source>
        <strain evidence="4">cv. DUN x IM62</strain>
    </source>
</reference>
<organism evidence="3 4">
    <name type="scientific">Erythranthe guttata</name>
    <name type="common">Yellow monkey flower</name>
    <name type="synonym">Mimulus guttatus</name>
    <dbReference type="NCBI Taxonomy" id="4155"/>
    <lineage>
        <taxon>Eukaryota</taxon>
        <taxon>Viridiplantae</taxon>
        <taxon>Streptophyta</taxon>
        <taxon>Embryophyta</taxon>
        <taxon>Tracheophyta</taxon>
        <taxon>Spermatophyta</taxon>
        <taxon>Magnoliopsida</taxon>
        <taxon>eudicotyledons</taxon>
        <taxon>Gunneridae</taxon>
        <taxon>Pentapetalae</taxon>
        <taxon>asterids</taxon>
        <taxon>lamiids</taxon>
        <taxon>Lamiales</taxon>
        <taxon>Phrymaceae</taxon>
        <taxon>Erythranthe</taxon>
    </lineage>
</organism>
<dbReference type="GO" id="GO:0016747">
    <property type="term" value="F:acyltransferase activity, transferring groups other than amino-acyl groups"/>
    <property type="evidence" value="ECO:0007669"/>
    <property type="project" value="UniProtKB-ARBA"/>
</dbReference>
<dbReference type="Proteomes" id="UP000030748">
    <property type="component" value="Unassembled WGS sequence"/>
</dbReference>
<dbReference type="InterPro" id="IPR023213">
    <property type="entry name" value="CAT-like_dom_sf"/>
</dbReference>
<evidence type="ECO:0000313" key="4">
    <source>
        <dbReference type="Proteomes" id="UP000030748"/>
    </source>
</evidence>
<sequence length="463" mass="51483">MGPHLPNKSPPPHSSVAMITLLETCRIPPPPSSAELQLPLTFFDIVWIHFQPIRRLLFYEYSCSESHFLETLVPNLKESLSLTLKHYLPLAGNLLYPLNTDHQKPLLRYVSGDSVSLKIAVSGGNFDDLVGNHPRDADQFYDFVPEIPPATEDSEYKIVPVFALQVTLFPGRGICIGFSNLHSLGDARSIVGFMCAWASMCKLSKESESLPIFDKSVIHDPLGIDRIFWKAVKNIPFKSSYSFPLPTNKVRATYTLRQSDIEKLKASVLAKKPDLGHVSSFVVTASYIWTTLLKSSADDRVQDQNIHEYFVFSVDIRERMNPAVPTNYFGNCLCAGITEIEHERLVGEEGIAVSAEFMSELIRNRMNNKDEVLKGAENWMDGSRNKVWARAVGVSGSPKFDLCSADFGWGNARKLEVVSIDGQRCSISLCKSNDSEGGLEIGLSLPKEKMDVFAAVFGDGLKS</sequence>
<dbReference type="InterPro" id="IPR051504">
    <property type="entry name" value="Plant_metabolite_acyltrans"/>
</dbReference>
<dbReference type="PANTHER" id="PTHR31625">
    <property type="match status" value="1"/>
</dbReference>
<dbReference type="eggNOG" id="ENOG502QPXT">
    <property type="taxonomic scope" value="Eukaryota"/>
</dbReference>
<name>A0A022QE94_ERYGU</name>
<dbReference type="Pfam" id="PF02458">
    <property type="entry name" value="Transferase"/>
    <property type="match status" value="1"/>
</dbReference>
<evidence type="ECO:0000313" key="3">
    <source>
        <dbReference type="EMBL" id="EYU24855.1"/>
    </source>
</evidence>
<accession>A0A022QE94</accession>
<evidence type="ECO:0000256" key="1">
    <source>
        <dbReference type="ARBA" id="ARBA00022679"/>
    </source>
</evidence>
<keyword evidence="2" id="KW-0012">Acyltransferase</keyword>
<proteinExistence type="predicted"/>